<dbReference type="Pfam" id="PF10350">
    <property type="entry name" value="DUF2428"/>
    <property type="match status" value="1"/>
</dbReference>
<feature type="domain" description="tRNA (32-2'-O)-methyltransferase regulator THADA-like TPR repeats region" evidence="6">
    <location>
        <begin position="541"/>
        <end position="768"/>
    </location>
</feature>
<dbReference type="InterPro" id="IPR056842">
    <property type="entry name" value="THADA-like_TPR_C"/>
</dbReference>
<evidence type="ECO:0000259" key="7">
    <source>
        <dbReference type="Pfam" id="PF25151"/>
    </source>
</evidence>
<dbReference type="CTD" id="63892"/>
<dbReference type="SUPFAM" id="SSF48371">
    <property type="entry name" value="ARM repeat"/>
    <property type="match status" value="2"/>
</dbReference>
<dbReference type="Proteomes" id="UP000515145">
    <property type="component" value="Chromosome 15"/>
</dbReference>
<dbReference type="InterPro" id="IPR056843">
    <property type="entry name" value="THADA-like_TPR"/>
</dbReference>
<dbReference type="InterPro" id="IPR019442">
    <property type="entry name" value="THADA/TRM732_DUF2428"/>
</dbReference>
<dbReference type="InterPro" id="IPR051954">
    <property type="entry name" value="tRNA_methyltransferase_THADA"/>
</dbReference>
<comment type="function">
    <text evidence="3">Together with methyltransferase FTSJ1, methylates the 2'-O-ribose of nucleotides at position 32 of the anticodon loop of substrate tRNAs.</text>
</comment>
<dbReference type="OrthoDB" id="73997at2759"/>
<protein>
    <recommendedName>
        <fullName evidence="4">tRNA (32-2'-O)-methyltransferase regulator THADA</fullName>
    </recommendedName>
</protein>
<dbReference type="PANTHER" id="PTHR14387:SF7">
    <property type="entry name" value="THYROID ADENOMA-ASSOCIATED PROTEIN"/>
    <property type="match status" value="1"/>
</dbReference>
<dbReference type="RefSeq" id="XP_028279447.1">
    <property type="nucleotide sequence ID" value="XM_028423646.1"/>
</dbReference>
<dbReference type="InterPro" id="IPR016024">
    <property type="entry name" value="ARM-type_fold"/>
</dbReference>
<evidence type="ECO:0000256" key="3">
    <source>
        <dbReference type="ARBA" id="ARBA00035625"/>
    </source>
</evidence>
<dbReference type="GO" id="GO:0030488">
    <property type="term" value="P:tRNA methylation"/>
    <property type="evidence" value="ECO:0007669"/>
    <property type="project" value="TreeGrafter"/>
</dbReference>
<organism evidence="8 9">
    <name type="scientific">Parambassis ranga</name>
    <name type="common">Indian glassy fish</name>
    <dbReference type="NCBI Taxonomy" id="210632"/>
    <lineage>
        <taxon>Eukaryota</taxon>
        <taxon>Metazoa</taxon>
        <taxon>Chordata</taxon>
        <taxon>Craniata</taxon>
        <taxon>Vertebrata</taxon>
        <taxon>Euteleostomi</taxon>
        <taxon>Actinopterygii</taxon>
        <taxon>Neopterygii</taxon>
        <taxon>Teleostei</taxon>
        <taxon>Neoteleostei</taxon>
        <taxon>Acanthomorphata</taxon>
        <taxon>Ovalentaria</taxon>
        <taxon>Ambassidae</taxon>
        <taxon>Parambassis</taxon>
    </lineage>
</organism>
<reference evidence="9 10" key="1">
    <citation type="submission" date="2025-04" db="UniProtKB">
        <authorList>
            <consortium name="RefSeq"/>
        </authorList>
    </citation>
    <scope>IDENTIFICATION</scope>
</reference>
<name>A0A6P7JR38_9TELE</name>
<dbReference type="Pfam" id="PF25151">
    <property type="entry name" value="TPR_Trm732_C"/>
    <property type="match status" value="1"/>
</dbReference>
<dbReference type="Pfam" id="PF25150">
    <property type="entry name" value="TPR_Trm732"/>
    <property type="match status" value="1"/>
</dbReference>
<evidence type="ECO:0000256" key="2">
    <source>
        <dbReference type="ARBA" id="ARBA00022694"/>
    </source>
</evidence>
<proteinExistence type="inferred from homology"/>
<keyword evidence="8" id="KW-1185">Reference proteome</keyword>
<dbReference type="GO" id="GO:0005829">
    <property type="term" value="C:cytosol"/>
    <property type="evidence" value="ECO:0007669"/>
    <property type="project" value="TreeGrafter"/>
</dbReference>
<evidence type="ECO:0000256" key="1">
    <source>
        <dbReference type="ARBA" id="ARBA00010409"/>
    </source>
</evidence>
<feature type="domain" description="tRNA (32-2'-O)-methyltransferase regulator THADA-like C-terminal TPR repeats region" evidence="7">
    <location>
        <begin position="1260"/>
        <end position="1422"/>
    </location>
</feature>
<feature type="domain" description="DUF2428" evidence="5">
    <location>
        <begin position="958"/>
        <end position="1258"/>
    </location>
</feature>
<evidence type="ECO:0000313" key="10">
    <source>
        <dbReference type="RefSeq" id="XP_028279449.1"/>
    </source>
</evidence>
<evidence type="ECO:0000259" key="6">
    <source>
        <dbReference type="Pfam" id="PF25150"/>
    </source>
</evidence>
<gene>
    <name evidence="9 10" type="primary">thada</name>
</gene>
<keyword evidence="2" id="KW-0819">tRNA processing</keyword>
<comment type="similarity">
    <text evidence="1">Belongs to the THADA family.</text>
</comment>
<sequence length="1924" mass="211543">MVVKKKKKTAKVEAVVLDEEKLHRLMASLSVDEGAEDGLRQVAKTLQSCLELTDPVQQIQLVKKVGSQLEALSAEQPDGGLLGSCLHTLALVYTSLQAKNPLRRAIASAFGSVPAWLQEQTVNSLAACLSDFMSAPSLDQYPHNVDTITACLDGFPLGERCINKLLPRVLHFLHTVLREYLQQNSGLAGRHVAQAQLMHSCLAAVKTSMLVVQRSQDALSLALQTPQDEDELEDTLGRLLSCYIHILTDEEFVQSVQSTAGMAVVLLIRSAMGSGDNVASVVCSLLCSSVQGLDAAPRWLMQRCEGLCSSGRPPGVSLYLCHGALAMLSWKGDLPGPQWEQLLLLVPNTLLDLDVSIKESSTAMVVARVLTLWSGAALDCLQGETQLCPPGLQQSLSGGSELQRRLLEHIYSHWEHPLDGVRHQTRSLFRNLLLLHQHTSPSMSDPTKDPYITDLTQNLLGLEWHMRGKYGSLGCLVELYGAGYLLDIQPQLPSHLLGLMGDQTLAPYASDLLERLFVSHKAQLASDAGTAAETEDWMERWHQTWVTPLLHVLCRARLDQTTYILDYFLPKLLRCSPSSLAHMVQALQNMPPCSTSSSGSRGALGALMTCLRAARAQGVIPSSEEGLWGGLVPLSLLQQALIHKHDQVRMDALGLVCESHRSTEVLTSQEMDLIHHFLPHNLNSQSPGIRQQTVSLLKKMLCRVKDSTQLLQKRLVQERDQEQIDKDQHTLRQYKEFLRWLCVSLLEVLIPGASFSKCLMSLHLLGLLGQLFTFSTGPDVFALGEVVTSAHAQNVLYCVASNFLEVKQLASVLIQQLPPSAVGLQVQERMCCVLQAALDLSTSTKPFDSVTAAHLLNLLMHQPDLTQALLHCAKEQDLDFQPSSPPARASERLIVEFNTLAVVQLLLCCLQSEVSKAESSLLQAAASCPLYGRAHCITAVLQHLNTEGLSQTEQWRRLVSDLIAVCYRMSDVVSPVVQSSSPEGLIPMDTNSETSAGLQKILQEIQPRDTNDFFNTTRELDMQQEDDLTQTQATQAQSIDTGGEGYRVTAQMVLVCCWRSMKEVAMLLGQLCQSLPLHYTNDNEHTHTGLITEEQVEGVGLYFRQQLLQSRHRGAFELAYVGFVRLTDMLCRSASRALQQLPAHWLSEVLEEVKSSDPSSKLCATRRSAGIPFYIQALLSSEPKSSSCSLLKMTIRELIALAMPSADRNADDSTVPQVHALNILRALYRDTRLGENIIPFVSDGMQAAMLGFTSPVWAVRNSSTLLFSTLITRIFGVKKGKDEHSKKNRMTGREFFTRFPALYPFLLSQLEEAAATVESDSGKVKLHPSLFLLLLVLSRLYPSPMDGSSSPLGLAPFMPFIMRCSRSAVYRTREMAARALVPFVLVTQVPSTVRSLLQELPVEPGTKVQHNHIHGTLLQVLFLLRSYQTDSHRPLPAGSGMGEALGQRMWLASRQNSCVVTRGAFLDVLVCLCGPKISLLEDSEVSVLRHKAVSILMALELVTSDTPSAAIWPGGTQYLLSLAQVALSASVEIPELWDSSQLTTLQLLQCLLRCPLYEVRELAVDRVLGRLEEEEEGEDRRPQWLDETTLSNLTSLALHETHPLCLAKVLQVLCVLSSSGELLWTDGVKTFSCEEVLLHLLTLAQNSSHSVELHCAALTLVSQLVVQLVNSDPQGASAVACLPHWGALVCSCCGEEQPVEVKLMAAKVLVHCTSTLLTNCHLPLGMPTMVSLWRSVFVLLQDEDQDVRDAASDFISNVPAHLLSADVSGVSVCPPAALASGVELLCRLFAVWGQVAAGAVALTEWLLGEEEGCDAAGADEASSLDEEDFLFEKGNLNLWAEPVQWVKLLHRHLSSLILTQQPGTSGLDQVQRIYTRAQARLLSAQQALRSLPALPQFSCPMEHARLSLQHQRASLCLEVLEKLR</sequence>
<dbReference type="GeneID" id="114447410"/>
<evidence type="ECO:0000313" key="8">
    <source>
        <dbReference type="Proteomes" id="UP000515145"/>
    </source>
</evidence>
<dbReference type="PANTHER" id="PTHR14387">
    <property type="entry name" value="THADA/DEATH RECEPTOR INTERACTING PROTEIN"/>
    <property type="match status" value="1"/>
</dbReference>
<accession>A0A6P7JR38</accession>
<evidence type="ECO:0000259" key="5">
    <source>
        <dbReference type="Pfam" id="PF10350"/>
    </source>
</evidence>
<dbReference type="RefSeq" id="XP_028279449.1">
    <property type="nucleotide sequence ID" value="XM_028423648.1"/>
</dbReference>
<evidence type="ECO:0000256" key="4">
    <source>
        <dbReference type="ARBA" id="ARBA00035698"/>
    </source>
</evidence>
<evidence type="ECO:0000313" key="9">
    <source>
        <dbReference type="RefSeq" id="XP_028279447.1"/>
    </source>
</evidence>